<dbReference type="AlphaFoldDB" id="A0A7Y9RQE7"/>
<dbReference type="InterPro" id="IPR023393">
    <property type="entry name" value="START-like_dom_sf"/>
</dbReference>
<dbReference type="Pfam" id="PF10604">
    <property type="entry name" value="Polyketide_cyc2"/>
    <property type="match status" value="1"/>
</dbReference>
<evidence type="ECO:0008006" key="3">
    <source>
        <dbReference type="Google" id="ProtNLM"/>
    </source>
</evidence>
<dbReference type="InterPro" id="IPR019587">
    <property type="entry name" value="Polyketide_cyclase/dehydratase"/>
</dbReference>
<proteinExistence type="predicted"/>
<dbReference type="Proteomes" id="UP000544110">
    <property type="component" value="Unassembled WGS sequence"/>
</dbReference>
<dbReference type="EMBL" id="JACCAC010000001">
    <property type="protein sequence ID" value="NYG54622.1"/>
    <property type="molecule type" value="Genomic_DNA"/>
</dbReference>
<evidence type="ECO:0000313" key="2">
    <source>
        <dbReference type="Proteomes" id="UP000544110"/>
    </source>
</evidence>
<dbReference type="Gene3D" id="3.30.530.20">
    <property type="match status" value="1"/>
</dbReference>
<keyword evidence="2" id="KW-1185">Reference proteome</keyword>
<evidence type="ECO:0000313" key="1">
    <source>
        <dbReference type="EMBL" id="NYG54622.1"/>
    </source>
</evidence>
<comment type="caution">
    <text evidence="1">The sequence shown here is derived from an EMBL/GenBank/DDBJ whole genome shotgun (WGS) entry which is preliminary data.</text>
</comment>
<reference evidence="1 2" key="1">
    <citation type="submission" date="2020-07" db="EMBL/GenBank/DDBJ databases">
        <title>Sequencing the genomes of 1000 actinobacteria strains.</title>
        <authorList>
            <person name="Klenk H.-P."/>
        </authorList>
    </citation>
    <scope>NUCLEOTIDE SEQUENCE [LARGE SCALE GENOMIC DNA]</scope>
    <source>
        <strain evidence="1 2">DSM 24552</strain>
    </source>
</reference>
<dbReference type="SUPFAM" id="SSF55961">
    <property type="entry name" value="Bet v1-like"/>
    <property type="match status" value="1"/>
</dbReference>
<sequence>MFAYLADFGTTNEWDPRAGGTRLVAGEGASVGATYETDVRFLGRTTRMRYTITELDASSRRLVWVGRNSLVEATDRVVARAVPGGTEVDYTSTYDYQRAPALLDRLMTLPLTRLMDEARDGLQQTLARHEGPRAA</sequence>
<accession>A0A7Y9RQE7</accession>
<protein>
    <recommendedName>
        <fullName evidence="3">Polyketide cyclase / dehydrase and lipid transport</fullName>
    </recommendedName>
</protein>
<name>A0A7Y9RQE7_9ACTN</name>
<organism evidence="1 2">
    <name type="scientific">Nocardioides perillae</name>
    <dbReference type="NCBI Taxonomy" id="1119534"/>
    <lineage>
        <taxon>Bacteria</taxon>
        <taxon>Bacillati</taxon>
        <taxon>Actinomycetota</taxon>
        <taxon>Actinomycetes</taxon>
        <taxon>Propionibacteriales</taxon>
        <taxon>Nocardioidaceae</taxon>
        <taxon>Nocardioides</taxon>
    </lineage>
</organism>
<gene>
    <name evidence="1" type="ORF">BJ989_000926</name>
</gene>